<feature type="region of interest" description="Disordered" evidence="1">
    <location>
        <begin position="101"/>
        <end position="120"/>
    </location>
</feature>
<comment type="caution">
    <text evidence="2">The sequence shown here is derived from an EMBL/GenBank/DDBJ whole genome shotgun (WGS) entry which is preliminary data.</text>
</comment>
<sequence length="120" mass="13190">MTSTTGTDGHPEVAEISALTEGVLSPARTADLREHLADCVICDDVRVSLDEIRGPAGHPPGTRQDADGRRRKDRRGAGGRGTARRDVPSGRGKPLFHVKRRRGRTSMFHVKQRTSFHVKQ</sequence>
<organism evidence="2 3">
    <name type="scientific">Streptomyces thioluteus</name>
    <dbReference type="NCBI Taxonomy" id="66431"/>
    <lineage>
        <taxon>Bacteria</taxon>
        <taxon>Bacillati</taxon>
        <taxon>Actinomycetota</taxon>
        <taxon>Actinomycetes</taxon>
        <taxon>Kitasatosporales</taxon>
        <taxon>Streptomycetaceae</taxon>
        <taxon>Streptomyces</taxon>
    </lineage>
</organism>
<keyword evidence="3" id="KW-1185">Reference proteome</keyword>
<reference evidence="2 3" key="1">
    <citation type="journal article" date="2019" name="Int. J. Syst. Evol. Microbiol.">
        <title>The Global Catalogue of Microorganisms (GCM) 10K type strain sequencing project: providing services to taxonomists for standard genome sequencing and annotation.</title>
        <authorList>
            <consortium name="The Broad Institute Genomics Platform"/>
            <consortium name="The Broad Institute Genome Sequencing Center for Infectious Disease"/>
            <person name="Wu L."/>
            <person name="Ma J."/>
        </authorList>
    </citation>
    <scope>NUCLEOTIDE SEQUENCE [LARGE SCALE GENOMIC DNA]</scope>
    <source>
        <strain evidence="2 3">JCM 4087</strain>
    </source>
</reference>
<protein>
    <recommendedName>
        <fullName evidence="4">Zinc-finger domain-containing protein</fullName>
    </recommendedName>
</protein>
<name>A0ABN3WUB9_STRTU</name>
<dbReference type="EMBL" id="BAAAXZ010000086">
    <property type="protein sequence ID" value="GAA2926479.1"/>
    <property type="molecule type" value="Genomic_DNA"/>
</dbReference>
<feature type="region of interest" description="Disordered" evidence="1">
    <location>
        <begin position="51"/>
        <end position="95"/>
    </location>
</feature>
<evidence type="ECO:0000256" key="1">
    <source>
        <dbReference type="SAM" id="MobiDB-lite"/>
    </source>
</evidence>
<evidence type="ECO:0000313" key="3">
    <source>
        <dbReference type="Proteomes" id="UP001501102"/>
    </source>
</evidence>
<evidence type="ECO:0000313" key="2">
    <source>
        <dbReference type="EMBL" id="GAA2926479.1"/>
    </source>
</evidence>
<proteinExistence type="predicted"/>
<accession>A0ABN3WUB9</accession>
<dbReference type="Proteomes" id="UP001501102">
    <property type="component" value="Unassembled WGS sequence"/>
</dbReference>
<evidence type="ECO:0008006" key="4">
    <source>
        <dbReference type="Google" id="ProtNLM"/>
    </source>
</evidence>
<gene>
    <name evidence="2" type="ORF">GCM10020221_23020</name>
</gene>